<dbReference type="GeneID" id="90994519"/>
<accession>A0A1M4WED4</accession>
<dbReference type="Proteomes" id="UP000184114">
    <property type="component" value="Unassembled WGS sequence"/>
</dbReference>
<name>A0A1M4WED4_9FIRM</name>
<gene>
    <name evidence="1" type="ORF">SAMN02745784_01821</name>
    <name evidence="2" type="ORF">SAMN02745784_01957</name>
    <name evidence="3" type="ORF">SAMN02745784_02957</name>
    <name evidence="4" type="ORF">SAMN02745784_02960</name>
</gene>
<evidence type="ECO:0000313" key="1">
    <source>
        <dbReference type="EMBL" id="SHE79609.1"/>
    </source>
</evidence>
<evidence type="ECO:0000313" key="2">
    <source>
        <dbReference type="EMBL" id="SHE84012.1"/>
    </source>
</evidence>
<dbReference type="EMBL" id="FQTY01000023">
    <property type="protein sequence ID" value="SHF14736.1"/>
    <property type="molecule type" value="Genomic_DNA"/>
</dbReference>
<protein>
    <submittedName>
        <fullName evidence="1">Uncharacterized protein</fullName>
    </submittedName>
</protein>
<reference evidence="1" key="2">
    <citation type="submission" date="2016-11" db="EMBL/GenBank/DDBJ databases">
        <authorList>
            <person name="Jaros S."/>
            <person name="Januszkiewicz K."/>
            <person name="Wedrychowicz H."/>
        </authorList>
    </citation>
    <scope>NUCLEOTIDE SEQUENCE [LARGE SCALE GENOMIC DNA]</scope>
    <source>
        <strain evidence="1">DSM 18095</strain>
    </source>
</reference>
<organism evidence="1 5">
    <name type="scientific">Tissierella praeacuta DSM 18095</name>
    <dbReference type="NCBI Taxonomy" id="1123404"/>
    <lineage>
        <taxon>Bacteria</taxon>
        <taxon>Bacillati</taxon>
        <taxon>Bacillota</taxon>
        <taxon>Tissierellia</taxon>
        <taxon>Tissierellales</taxon>
        <taxon>Tissierellaceae</taxon>
        <taxon>Tissierella</taxon>
    </lineage>
</organism>
<dbReference type="AlphaFoldDB" id="A0A1M4WED4"/>
<keyword evidence="5" id="KW-1185">Reference proteome</keyword>
<dbReference type="RefSeq" id="WP_072975635.1">
    <property type="nucleotide sequence ID" value="NZ_FQTY01000007.1"/>
</dbReference>
<evidence type="ECO:0000313" key="4">
    <source>
        <dbReference type="EMBL" id="SHF14736.1"/>
    </source>
</evidence>
<proteinExistence type="predicted"/>
<dbReference type="EMBL" id="FQTY01000007">
    <property type="protein sequence ID" value="SHE79609.1"/>
    <property type="molecule type" value="Genomic_DNA"/>
</dbReference>
<sequence length="82" mass="9689">MWIRSQSRKELIDVTSLEVVGNTIMCRNWTLGKYETEERAMEVLDEIQEQLTQCVGVSNMREIANYEMESFQSYSVFQMPEK</sequence>
<evidence type="ECO:0000313" key="3">
    <source>
        <dbReference type="EMBL" id="SHF14237.1"/>
    </source>
</evidence>
<dbReference type="STRING" id="1123404.SAMN02745784_01821"/>
<dbReference type="EMBL" id="FQTY01000008">
    <property type="protein sequence ID" value="SHE84012.1"/>
    <property type="molecule type" value="Genomic_DNA"/>
</dbReference>
<evidence type="ECO:0000313" key="5">
    <source>
        <dbReference type="Proteomes" id="UP000184114"/>
    </source>
</evidence>
<dbReference type="EMBL" id="FQTY01000022">
    <property type="protein sequence ID" value="SHF14237.1"/>
    <property type="molecule type" value="Genomic_DNA"/>
</dbReference>
<reference evidence="5" key="1">
    <citation type="submission" date="2016-11" db="EMBL/GenBank/DDBJ databases">
        <authorList>
            <person name="Varghese N."/>
            <person name="Submissions S."/>
        </authorList>
    </citation>
    <scope>NUCLEOTIDE SEQUENCE [LARGE SCALE GENOMIC DNA]</scope>
    <source>
        <strain evidence="5">DSM 18095</strain>
    </source>
</reference>